<dbReference type="AlphaFoldDB" id="A0A1C4CCB0"/>
<gene>
    <name evidence="2" type="ORF">GA0116948_10454</name>
</gene>
<dbReference type="Pfam" id="PF01841">
    <property type="entry name" value="Transglut_core"/>
    <property type="match status" value="1"/>
</dbReference>
<dbReference type="InterPro" id="IPR002931">
    <property type="entry name" value="Transglutaminase-like"/>
</dbReference>
<evidence type="ECO:0000259" key="1">
    <source>
        <dbReference type="Pfam" id="PF01841"/>
    </source>
</evidence>
<dbReference type="InterPro" id="IPR038765">
    <property type="entry name" value="Papain-like_cys_pep_sf"/>
</dbReference>
<dbReference type="Proteomes" id="UP000242818">
    <property type="component" value="Unassembled WGS sequence"/>
</dbReference>
<sequence>MGFFMPLHAQEKNPYQFGKVSPEDFKPIRYAVDTGASAVYLADVGKAYYNDRSGEMEMVFKRYTRIHILQKSGYDAANFEIHLYQGGGNGKADDLSELKAVSYNLENGQVVATKLDSKSVFTEKEEDGRWVVKKFSMPAVKEGTIVEVSYTRSNFVDRTPPSWDFQGYYPRIWSEYALSIPQWYSFVFLRQGYYDIPYKATSRVATFAFNYQPSNALGALSERGTASAGVTDHVFTGHNLPGLRDERFTTTLRNHISRIEFQLASVHYPNSDEKKILATWPQMQEEMFKDETFGEPLTKDNFFLNETIKTVTAGAHSELERAKALYTWVQRNFTCTERDDLFMKGSSLRQVFNSRRGNSTDINLLLVAMYKQAGLLSWPLILSTRQHGKTYEQYPIHRRFNYTLAWVQVDGNEYALDASISLLGFGKLPLYCYNGHARLMSPEAPARYFYSDSLIETTITSVRVSLDANGNLQGAFSEQEGYHNSFDIRHDLKENGQEAFLKKLQHNLNPDAQVSNLVLADLDSLDKSVTENFDFELKGSEDVARIYLTLVLGAATTTNPFSAMERRYPVEMPYVHNEVYTLNCLLPDNYVVDELPHAATIKLPDGSAVFRYVIQQDGNLVQLRTMINFTRASFMPEEYEALRNFYDYIVKKEAEQIVLRKK</sequence>
<proteinExistence type="predicted"/>
<organism evidence="2 3">
    <name type="scientific">Chitinophaga costaii</name>
    <dbReference type="NCBI Taxonomy" id="1335309"/>
    <lineage>
        <taxon>Bacteria</taxon>
        <taxon>Pseudomonadati</taxon>
        <taxon>Bacteroidota</taxon>
        <taxon>Chitinophagia</taxon>
        <taxon>Chitinophagales</taxon>
        <taxon>Chitinophagaceae</taxon>
        <taxon>Chitinophaga</taxon>
    </lineage>
</organism>
<protein>
    <recommendedName>
        <fullName evidence="1">Transglutaminase-like domain-containing protein</fullName>
    </recommendedName>
</protein>
<dbReference type="SUPFAM" id="SSF54001">
    <property type="entry name" value="Cysteine proteinases"/>
    <property type="match status" value="1"/>
</dbReference>
<dbReference type="STRING" id="1335309.GA0116948_10454"/>
<dbReference type="Gene3D" id="3.10.620.30">
    <property type="match status" value="1"/>
</dbReference>
<dbReference type="EMBL" id="FMAR01000004">
    <property type="protein sequence ID" value="SCC16634.1"/>
    <property type="molecule type" value="Genomic_DNA"/>
</dbReference>
<dbReference type="Gene3D" id="2.60.120.1130">
    <property type="match status" value="1"/>
</dbReference>
<name>A0A1C4CCB0_9BACT</name>
<keyword evidence="3" id="KW-1185">Reference proteome</keyword>
<accession>A0A1C4CCB0</accession>
<evidence type="ECO:0000313" key="3">
    <source>
        <dbReference type="Proteomes" id="UP000242818"/>
    </source>
</evidence>
<dbReference type="Gene3D" id="2.60.40.3140">
    <property type="match status" value="1"/>
</dbReference>
<feature type="domain" description="Transglutaminase-like" evidence="1">
    <location>
        <begin position="309"/>
        <end position="375"/>
    </location>
</feature>
<reference evidence="2 3" key="1">
    <citation type="submission" date="2016-08" db="EMBL/GenBank/DDBJ databases">
        <authorList>
            <person name="Seilhamer J.J."/>
        </authorList>
    </citation>
    <scope>NUCLEOTIDE SEQUENCE [LARGE SCALE GENOMIC DNA]</scope>
    <source>
        <strain evidence="2 3">A37T2</strain>
    </source>
</reference>
<evidence type="ECO:0000313" key="2">
    <source>
        <dbReference type="EMBL" id="SCC16634.1"/>
    </source>
</evidence>